<dbReference type="PROSITE" id="PS50811">
    <property type="entry name" value="WRKY"/>
    <property type="match status" value="1"/>
</dbReference>
<feature type="region of interest" description="Disordered" evidence="8">
    <location>
        <begin position="435"/>
        <end position="468"/>
    </location>
</feature>
<reference evidence="10" key="1">
    <citation type="submission" date="2018-01" db="EMBL/GenBank/DDBJ databases">
        <authorList>
            <person name="Mao J.F."/>
        </authorList>
    </citation>
    <scope>NUCLEOTIDE SEQUENCE</scope>
    <source>
        <strain evidence="10">Huo1</strain>
        <tissue evidence="10">Leaf</tissue>
    </source>
</reference>
<dbReference type="GO" id="GO:0005634">
    <property type="term" value="C:nucleus"/>
    <property type="evidence" value="ECO:0007669"/>
    <property type="project" value="UniProtKB-SubCell"/>
</dbReference>
<accession>A0A8X8ZR22</accession>
<feature type="compositionally biased region" description="Basic and acidic residues" evidence="8">
    <location>
        <begin position="123"/>
        <end position="133"/>
    </location>
</feature>
<reference evidence="10" key="2">
    <citation type="submission" date="2020-08" db="EMBL/GenBank/DDBJ databases">
        <title>Plant Genome Project.</title>
        <authorList>
            <person name="Zhang R.-G."/>
        </authorList>
    </citation>
    <scope>NUCLEOTIDE SEQUENCE</scope>
    <source>
        <strain evidence="10">Huo1</strain>
        <tissue evidence="10">Leaf</tissue>
    </source>
</reference>
<comment type="similarity">
    <text evidence="7">Belongs to the WRKY group II-b family.</text>
</comment>
<evidence type="ECO:0000259" key="9">
    <source>
        <dbReference type="PROSITE" id="PS50811"/>
    </source>
</evidence>
<comment type="subcellular location">
    <subcellularLocation>
        <location evidence="1">Nucleus</location>
    </subcellularLocation>
</comment>
<organism evidence="10">
    <name type="scientific">Salvia splendens</name>
    <name type="common">Scarlet sage</name>
    <dbReference type="NCBI Taxonomy" id="180675"/>
    <lineage>
        <taxon>Eukaryota</taxon>
        <taxon>Viridiplantae</taxon>
        <taxon>Streptophyta</taxon>
        <taxon>Embryophyta</taxon>
        <taxon>Tracheophyta</taxon>
        <taxon>Spermatophyta</taxon>
        <taxon>Magnoliopsida</taxon>
        <taxon>eudicotyledons</taxon>
        <taxon>Gunneridae</taxon>
        <taxon>Pentapetalae</taxon>
        <taxon>asterids</taxon>
        <taxon>lamiids</taxon>
        <taxon>Lamiales</taxon>
        <taxon>Lamiaceae</taxon>
        <taxon>Nepetoideae</taxon>
        <taxon>Mentheae</taxon>
        <taxon>Salviinae</taxon>
        <taxon>Salvia</taxon>
        <taxon>Salvia subgen. Calosphace</taxon>
        <taxon>core Calosphace</taxon>
    </lineage>
</organism>
<dbReference type="GO" id="GO:0003700">
    <property type="term" value="F:DNA-binding transcription factor activity"/>
    <property type="evidence" value="ECO:0007669"/>
    <property type="project" value="InterPro"/>
</dbReference>
<evidence type="ECO:0000313" key="10">
    <source>
        <dbReference type="EMBL" id="KAG6414887.1"/>
    </source>
</evidence>
<proteinExistence type="inferred from homology"/>
<feature type="compositionally biased region" description="Polar residues" evidence="8">
    <location>
        <begin position="40"/>
        <end position="67"/>
    </location>
</feature>
<dbReference type="OrthoDB" id="779182at2759"/>
<protein>
    <recommendedName>
        <fullName evidence="9">WRKY domain-containing protein</fullName>
    </recommendedName>
</protein>
<dbReference type="InterPro" id="IPR003657">
    <property type="entry name" value="WRKY_dom"/>
</dbReference>
<dbReference type="InterPro" id="IPR036576">
    <property type="entry name" value="WRKY_dom_sf"/>
</dbReference>
<dbReference type="Proteomes" id="UP000298416">
    <property type="component" value="Unassembled WGS sequence"/>
</dbReference>
<evidence type="ECO:0000256" key="7">
    <source>
        <dbReference type="ARBA" id="ARBA00061007"/>
    </source>
</evidence>
<evidence type="ECO:0000256" key="5">
    <source>
        <dbReference type="ARBA" id="ARBA00023163"/>
    </source>
</evidence>
<keyword evidence="5" id="KW-0804">Transcription</keyword>
<dbReference type="PANTHER" id="PTHR31429:SF54">
    <property type="entry name" value="WRKY TRANSCRIPTION FACTOR 9-RELATED"/>
    <property type="match status" value="1"/>
</dbReference>
<name>A0A8X8ZR22_SALSN</name>
<dbReference type="InterPro" id="IPR044810">
    <property type="entry name" value="WRKY_plant"/>
</dbReference>
<dbReference type="GO" id="GO:0043565">
    <property type="term" value="F:sequence-specific DNA binding"/>
    <property type="evidence" value="ECO:0007669"/>
    <property type="project" value="InterPro"/>
</dbReference>
<feature type="region of interest" description="Disordered" evidence="8">
    <location>
        <begin position="105"/>
        <end position="143"/>
    </location>
</feature>
<comment type="caution">
    <text evidence="10">The sequence shown here is derived from an EMBL/GenBank/DDBJ whole genome shotgun (WGS) entry which is preliminary data.</text>
</comment>
<evidence type="ECO:0000256" key="2">
    <source>
        <dbReference type="ARBA" id="ARBA00023015"/>
    </source>
</evidence>
<keyword evidence="2" id="KW-0805">Transcription regulation</keyword>
<feature type="domain" description="WRKY" evidence="9">
    <location>
        <begin position="207"/>
        <end position="273"/>
    </location>
</feature>
<evidence type="ECO:0000256" key="3">
    <source>
        <dbReference type="ARBA" id="ARBA00023054"/>
    </source>
</evidence>
<evidence type="ECO:0000256" key="6">
    <source>
        <dbReference type="ARBA" id="ARBA00023242"/>
    </source>
</evidence>
<evidence type="ECO:0000256" key="4">
    <source>
        <dbReference type="ARBA" id="ARBA00023125"/>
    </source>
</evidence>
<gene>
    <name evidence="10" type="ORF">SASPL_122262</name>
</gene>
<dbReference type="AlphaFoldDB" id="A0A8X8ZR22"/>
<dbReference type="EMBL" id="PNBA02000008">
    <property type="protein sequence ID" value="KAG6414887.1"/>
    <property type="molecule type" value="Genomic_DNA"/>
</dbReference>
<evidence type="ECO:0000313" key="11">
    <source>
        <dbReference type="Proteomes" id="UP000298416"/>
    </source>
</evidence>
<feature type="region of interest" description="Disordered" evidence="8">
    <location>
        <begin position="1"/>
        <end position="75"/>
    </location>
</feature>
<evidence type="ECO:0000256" key="8">
    <source>
        <dbReference type="SAM" id="MobiDB-lite"/>
    </source>
</evidence>
<dbReference type="Gene3D" id="2.20.25.80">
    <property type="entry name" value="WRKY domain"/>
    <property type="match status" value="1"/>
</dbReference>
<keyword evidence="3" id="KW-0175">Coiled coil</keyword>
<dbReference type="FunFam" id="2.20.25.80:FF:000002">
    <property type="entry name" value="probable WRKY transcription factor 31"/>
    <property type="match status" value="1"/>
</dbReference>
<dbReference type="SMART" id="SM00774">
    <property type="entry name" value="WRKY"/>
    <property type="match status" value="1"/>
</dbReference>
<dbReference type="SUPFAM" id="SSF118290">
    <property type="entry name" value="WRKY DNA-binding domain"/>
    <property type="match status" value="1"/>
</dbReference>
<feature type="compositionally biased region" description="Polar residues" evidence="8">
    <location>
        <begin position="455"/>
        <end position="468"/>
    </location>
</feature>
<keyword evidence="6" id="KW-0539">Nucleus</keyword>
<keyword evidence="11" id="KW-1185">Reference proteome</keyword>
<dbReference type="PANTHER" id="PTHR31429">
    <property type="entry name" value="WRKY TRANSCRIPTION FACTOR 36-RELATED"/>
    <property type="match status" value="1"/>
</dbReference>
<sequence length="468" mass="51615">MSREEGEEGISAAAMEPDLSLKLDAQQQQQQQQQNKLDESPSSNTQTPGDRAPDQNSDQGSNTQELTALQMKMNRVKEENKQLRNAVEKTMKEYTDLQTKFSMIQQNSGNKDPDMFNSVNGNHKNDDVRRSPSEEEEGSGNDGLWLSLRVASSCSEGGDVAEKREEAMTAFKLAQNQMHSNNMTGIMNHTINSPPNKRARVSVRARCDSATMSDGCQWRKYGQKIAKGNPCPRAYYRCTVAPACPVRKQVQRCLEDKSILITTYEGTHNHPLPVGATAMASTTSAMSPYMMFDANNPLHNSELLHPTSNQQHSLYYNNINSPLVINPASPFIPNLRPINPNYYDPTKGIVLDLTNNNPCSSNSMAQLGYSLIPKPPNFNGETLANHLFPRPNGLLQDQDRGDLDKTTSLSENVSAITSDPKFRVAVAAAISSLINKESQTVPKDGESGGDKSWILESSSNPIHQSPTE</sequence>
<keyword evidence="4" id="KW-0238">DNA-binding</keyword>
<evidence type="ECO:0000256" key="1">
    <source>
        <dbReference type="ARBA" id="ARBA00004123"/>
    </source>
</evidence>
<dbReference type="Pfam" id="PF03106">
    <property type="entry name" value="WRKY"/>
    <property type="match status" value="1"/>
</dbReference>